<organism evidence="2 3">
    <name type="scientific">Amycolatopsis melonis</name>
    <dbReference type="NCBI Taxonomy" id="3156488"/>
    <lineage>
        <taxon>Bacteria</taxon>
        <taxon>Bacillati</taxon>
        <taxon>Actinomycetota</taxon>
        <taxon>Actinomycetes</taxon>
        <taxon>Pseudonocardiales</taxon>
        <taxon>Pseudonocardiaceae</taxon>
        <taxon>Amycolatopsis</taxon>
    </lineage>
</organism>
<evidence type="ECO:0000313" key="2">
    <source>
        <dbReference type="EMBL" id="MEQ0564717.1"/>
    </source>
</evidence>
<name>A0ABV0LQX9_9PSEU</name>
<evidence type="ECO:0000256" key="1">
    <source>
        <dbReference type="SAM" id="MobiDB-lite"/>
    </source>
</evidence>
<keyword evidence="3" id="KW-1185">Reference proteome</keyword>
<sequence>MADFEVDPAALREYAQVVDGLHQAVNKVGEYMQTTACDTSGFTGLFYLLRPVVDLVGKLYGETLQFGHDRLTSLSQGIQSAANAYTAHDEHAKKMLDELRAMLESAGGRPGEPGGVPDDFPTMPHPAGR</sequence>
<feature type="region of interest" description="Disordered" evidence="1">
    <location>
        <begin position="104"/>
        <end position="129"/>
    </location>
</feature>
<dbReference type="EMBL" id="JBDZYD010000016">
    <property type="protein sequence ID" value="MEQ0564717.1"/>
    <property type="molecule type" value="Genomic_DNA"/>
</dbReference>
<dbReference type="Pfam" id="PF10824">
    <property type="entry name" value="T7SS_ESX_EspC"/>
    <property type="match status" value="1"/>
</dbReference>
<dbReference type="RefSeq" id="WP_348955789.1">
    <property type="nucleotide sequence ID" value="NZ_JBDZYD010000016.1"/>
</dbReference>
<comment type="caution">
    <text evidence="2">The sequence shown here is derived from an EMBL/GenBank/DDBJ whole genome shotgun (WGS) entry which is preliminary data.</text>
</comment>
<evidence type="ECO:0000313" key="3">
    <source>
        <dbReference type="Proteomes" id="UP001440984"/>
    </source>
</evidence>
<dbReference type="InterPro" id="IPR022536">
    <property type="entry name" value="EspC"/>
</dbReference>
<dbReference type="Proteomes" id="UP001440984">
    <property type="component" value="Unassembled WGS sequence"/>
</dbReference>
<accession>A0ABV0LQX9</accession>
<protein>
    <submittedName>
        <fullName evidence="2">Type VII secretion target</fullName>
    </submittedName>
</protein>
<gene>
    <name evidence="2" type="ORF">ABJI51_37055</name>
</gene>
<proteinExistence type="predicted"/>
<reference evidence="2 3" key="1">
    <citation type="submission" date="2024-05" db="EMBL/GenBank/DDBJ databases">
        <authorList>
            <person name="Zhao H."/>
            <person name="Xu Y."/>
            <person name="Lin S."/>
            <person name="Spain J.C."/>
            <person name="Zhou N.-Y."/>
        </authorList>
    </citation>
    <scope>NUCLEOTIDE SEQUENCE [LARGE SCALE GENOMIC DNA]</scope>
    <source>
        <strain evidence="2 3">NEAU-NG30</strain>
    </source>
</reference>